<keyword evidence="1" id="KW-1133">Transmembrane helix</keyword>
<accession>A0AAV2FHG3</accession>
<gene>
    <name evidence="2" type="ORF">LTRI10_LOCUS38002</name>
</gene>
<reference evidence="2 3" key="1">
    <citation type="submission" date="2024-04" db="EMBL/GenBank/DDBJ databases">
        <authorList>
            <person name="Fracassetti M."/>
        </authorList>
    </citation>
    <scope>NUCLEOTIDE SEQUENCE [LARGE SCALE GENOMIC DNA]</scope>
</reference>
<organism evidence="2 3">
    <name type="scientific">Linum trigynum</name>
    <dbReference type="NCBI Taxonomy" id="586398"/>
    <lineage>
        <taxon>Eukaryota</taxon>
        <taxon>Viridiplantae</taxon>
        <taxon>Streptophyta</taxon>
        <taxon>Embryophyta</taxon>
        <taxon>Tracheophyta</taxon>
        <taxon>Spermatophyta</taxon>
        <taxon>Magnoliopsida</taxon>
        <taxon>eudicotyledons</taxon>
        <taxon>Gunneridae</taxon>
        <taxon>Pentapetalae</taxon>
        <taxon>rosids</taxon>
        <taxon>fabids</taxon>
        <taxon>Malpighiales</taxon>
        <taxon>Linaceae</taxon>
        <taxon>Linum</taxon>
    </lineage>
</organism>
<dbReference type="EMBL" id="OZ034819">
    <property type="protein sequence ID" value="CAL1397729.1"/>
    <property type="molecule type" value="Genomic_DNA"/>
</dbReference>
<keyword evidence="1" id="KW-0472">Membrane</keyword>
<feature type="transmembrane region" description="Helical" evidence="1">
    <location>
        <begin position="154"/>
        <end position="180"/>
    </location>
</feature>
<evidence type="ECO:0000256" key="1">
    <source>
        <dbReference type="SAM" id="Phobius"/>
    </source>
</evidence>
<keyword evidence="3" id="KW-1185">Reference proteome</keyword>
<dbReference type="AlphaFoldDB" id="A0AAV2FHG3"/>
<proteinExistence type="predicted"/>
<sequence>MDQTLALILHGCNLARQLESNLVHFAQNPEPLAKSCDEILTVFLTCKDRLQLLFRQSNPPPPPPPQPPQAVNAVDQSGIQQWLRTAAMERLHAQVLENMAACTGSSGASVTAAGTVAGGSDSAAVRAVAASSSGSQQRRRRQAKQPKLIAFWNYYYLVGLIIFLHSKLHVLMFSFFLSLCMHPKQPKQKRPSH</sequence>
<keyword evidence="1" id="KW-0812">Transmembrane</keyword>
<name>A0AAV2FHG3_9ROSI</name>
<evidence type="ECO:0000313" key="3">
    <source>
        <dbReference type="Proteomes" id="UP001497516"/>
    </source>
</evidence>
<protein>
    <submittedName>
        <fullName evidence="2">Uncharacterized protein</fullName>
    </submittedName>
</protein>
<dbReference type="Proteomes" id="UP001497516">
    <property type="component" value="Chromosome 6"/>
</dbReference>
<evidence type="ECO:0000313" key="2">
    <source>
        <dbReference type="EMBL" id="CAL1397729.1"/>
    </source>
</evidence>